<dbReference type="AlphaFoldDB" id="A0A098VPM7"/>
<evidence type="ECO:0000313" key="3">
    <source>
        <dbReference type="EMBL" id="KGG50885.1"/>
    </source>
</evidence>
<feature type="signal peptide" evidence="2">
    <location>
        <begin position="1"/>
        <end position="20"/>
    </location>
</feature>
<keyword evidence="2" id="KW-0732">Signal</keyword>
<feature type="compositionally biased region" description="Polar residues" evidence="1">
    <location>
        <begin position="255"/>
        <end position="265"/>
    </location>
</feature>
<feature type="compositionally biased region" description="Low complexity" evidence="1">
    <location>
        <begin position="266"/>
        <end position="285"/>
    </location>
</feature>
<proteinExistence type="predicted"/>
<evidence type="ECO:0000313" key="4">
    <source>
        <dbReference type="Proteomes" id="UP000029725"/>
    </source>
</evidence>
<organism evidence="3 4">
    <name type="scientific">Mitosporidium daphniae</name>
    <dbReference type="NCBI Taxonomy" id="1485682"/>
    <lineage>
        <taxon>Eukaryota</taxon>
        <taxon>Fungi</taxon>
        <taxon>Fungi incertae sedis</taxon>
        <taxon>Microsporidia</taxon>
        <taxon>Mitosporidium</taxon>
    </lineage>
</organism>
<feature type="compositionally biased region" description="Low complexity" evidence="1">
    <location>
        <begin position="225"/>
        <end position="254"/>
    </location>
</feature>
<feature type="chain" id="PRO_5001941919" evidence="2">
    <location>
        <begin position="21"/>
        <end position="301"/>
    </location>
</feature>
<dbReference type="VEuPathDB" id="MicrosporidiaDB:DI09_51p110"/>
<feature type="region of interest" description="Disordered" evidence="1">
    <location>
        <begin position="222"/>
        <end position="285"/>
    </location>
</feature>
<evidence type="ECO:0000256" key="1">
    <source>
        <dbReference type="SAM" id="MobiDB-lite"/>
    </source>
</evidence>
<dbReference type="HOGENOM" id="CLU_924646_0_0_1"/>
<dbReference type="EMBL" id="JMKJ01000466">
    <property type="protein sequence ID" value="KGG50885.1"/>
    <property type="molecule type" value="Genomic_DNA"/>
</dbReference>
<evidence type="ECO:0000256" key="2">
    <source>
        <dbReference type="SAM" id="SignalP"/>
    </source>
</evidence>
<gene>
    <name evidence="3" type="ORF">DI09_51p110</name>
</gene>
<comment type="caution">
    <text evidence="3">The sequence shown here is derived from an EMBL/GenBank/DDBJ whole genome shotgun (WGS) entry which is preliminary data.</text>
</comment>
<accession>A0A098VPM7</accession>
<dbReference type="GeneID" id="25260225"/>
<dbReference type="RefSeq" id="XP_013237312.1">
    <property type="nucleotide sequence ID" value="XM_013381858.1"/>
</dbReference>
<reference evidence="3 4" key="1">
    <citation type="submission" date="2014-04" db="EMBL/GenBank/DDBJ databases">
        <title>A new species of microsporidia sheds light on the evolution of extreme parasitism.</title>
        <authorList>
            <person name="Haag K.L."/>
            <person name="James T.Y."/>
            <person name="Larsson R."/>
            <person name="Schaer T.M."/>
            <person name="Refardt D."/>
            <person name="Pombert J.-F."/>
            <person name="Ebert D."/>
        </authorList>
    </citation>
    <scope>NUCLEOTIDE SEQUENCE [LARGE SCALE GENOMIC DNA]</scope>
    <source>
        <strain evidence="3 4">UGP3</strain>
        <tissue evidence="3">Spores</tissue>
    </source>
</reference>
<dbReference type="Proteomes" id="UP000029725">
    <property type="component" value="Unassembled WGS sequence"/>
</dbReference>
<name>A0A098VPM7_9MICR</name>
<keyword evidence="4" id="KW-1185">Reference proteome</keyword>
<protein>
    <submittedName>
        <fullName evidence="3">Uncharacterized protein</fullName>
    </submittedName>
</protein>
<sequence length="301" mass="31699">MSCILCSFFIFLISVPLIQTASQSLYLSSTSGSYQKEYTAPKATESIASNSSALVSPTSSYAFEYTSFMPNLSNVLPDLIAQRQPAYSHFPNASLMFLPTRPEDIFRVSAFCKGRSAGSYCYFAPNATSCWSGTIVDCPSGILSYCKVGYVCTVGRNRSASLPSQAAAASCIAPPPQRMISVSTVKPPILLLDGLITMCSNPVELPVIATRIVKCTYFRKEPNATSTPTPSTSTCSGSTPTPSTSTCSGSISTPYTTTCSGSTPNTSTQFSQSGSSSLSSVQTSSTTAILPFVASSSHSEP</sequence>